<dbReference type="EMBL" id="JARIHO010000025">
    <property type="protein sequence ID" value="KAJ7342618.1"/>
    <property type="molecule type" value="Genomic_DNA"/>
</dbReference>
<dbReference type="AlphaFoldDB" id="A0AAD6ZVU6"/>
<evidence type="ECO:0000313" key="2">
    <source>
        <dbReference type="Proteomes" id="UP001218218"/>
    </source>
</evidence>
<evidence type="ECO:0008006" key="3">
    <source>
        <dbReference type="Google" id="ProtNLM"/>
    </source>
</evidence>
<accession>A0AAD6ZVU6</accession>
<dbReference type="Gene3D" id="1.20.1280.50">
    <property type="match status" value="1"/>
</dbReference>
<keyword evidence="2" id="KW-1185">Reference proteome</keyword>
<gene>
    <name evidence="1" type="ORF">DFH08DRAFT_747973</name>
</gene>
<sequence>MELNQSLRDRLAQIDIQISLLEGERKIVQKKLQSLKYPVLSLPFDVTSEIFGHCLPDLRDPESMLNFSCERLPTPLLLSQVCRAWRSVAFETPKIWATFHVSVDEWSLNSALASKRFACWIERAGPALLSFTLGKHPNHSSTPTSSAILLPIVAHSGQWRNVSLSLPYKDLISEHFEFGVHGRLPALETLQIQGMSAPLTPVDAFEEAPKLRAVVLKRIPPTLILLPWRQLTQFRGERLDAMECLHVLRWAVSLVECTFARVDEHMGESTLLPPHLPLTVLHLRGSFVCSDILAYLTLPSLRELHLDGDDGGSGEKFVCFLSRSRPPLMHLSLDDAYSYILGGYRFLLDLVVLDMPSLNVAEMSGLVHRLRDPAFLPKLASLSCSVWEWIKPHPKDKTSAINYGNLADALEFRGNTNNSGARLKSFRMKWQDSRDDPEDRISFTPPPDFRLNLPRLQNLVDEGMHISVIAEVGQLSEVWI</sequence>
<dbReference type="SUPFAM" id="SSF52047">
    <property type="entry name" value="RNI-like"/>
    <property type="match status" value="1"/>
</dbReference>
<proteinExistence type="predicted"/>
<protein>
    <recommendedName>
        <fullName evidence="3">F-box domain-containing protein</fullName>
    </recommendedName>
</protein>
<comment type="caution">
    <text evidence="1">The sequence shown here is derived from an EMBL/GenBank/DDBJ whole genome shotgun (WGS) entry which is preliminary data.</text>
</comment>
<name>A0AAD6ZVU6_9AGAR</name>
<reference evidence="1" key="1">
    <citation type="submission" date="2023-03" db="EMBL/GenBank/DDBJ databases">
        <title>Massive genome expansion in bonnet fungi (Mycena s.s.) driven by repeated elements and novel gene families across ecological guilds.</title>
        <authorList>
            <consortium name="Lawrence Berkeley National Laboratory"/>
            <person name="Harder C.B."/>
            <person name="Miyauchi S."/>
            <person name="Viragh M."/>
            <person name="Kuo A."/>
            <person name="Thoen E."/>
            <person name="Andreopoulos B."/>
            <person name="Lu D."/>
            <person name="Skrede I."/>
            <person name="Drula E."/>
            <person name="Henrissat B."/>
            <person name="Morin E."/>
            <person name="Kohler A."/>
            <person name="Barry K."/>
            <person name="LaButti K."/>
            <person name="Morin E."/>
            <person name="Salamov A."/>
            <person name="Lipzen A."/>
            <person name="Mereny Z."/>
            <person name="Hegedus B."/>
            <person name="Baldrian P."/>
            <person name="Stursova M."/>
            <person name="Weitz H."/>
            <person name="Taylor A."/>
            <person name="Grigoriev I.V."/>
            <person name="Nagy L.G."/>
            <person name="Martin F."/>
            <person name="Kauserud H."/>
        </authorList>
    </citation>
    <scope>NUCLEOTIDE SEQUENCE</scope>
    <source>
        <strain evidence="1">CBHHK002</strain>
    </source>
</reference>
<organism evidence="1 2">
    <name type="scientific">Mycena albidolilacea</name>
    <dbReference type="NCBI Taxonomy" id="1033008"/>
    <lineage>
        <taxon>Eukaryota</taxon>
        <taxon>Fungi</taxon>
        <taxon>Dikarya</taxon>
        <taxon>Basidiomycota</taxon>
        <taxon>Agaricomycotina</taxon>
        <taxon>Agaricomycetes</taxon>
        <taxon>Agaricomycetidae</taxon>
        <taxon>Agaricales</taxon>
        <taxon>Marasmiineae</taxon>
        <taxon>Mycenaceae</taxon>
        <taxon>Mycena</taxon>
    </lineage>
</organism>
<evidence type="ECO:0000313" key="1">
    <source>
        <dbReference type="EMBL" id="KAJ7342618.1"/>
    </source>
</evidence>
<dbReference type="Proteomes" id="UP001218218">
    <property type="component" value="Unassembled WGS sequence"/>
</dbReference>